<protein>
    <submittedName>
        <fullName evidence="9">Transporter</fullName>
    </submittedName>
</protein>
<accession>A0A4Q1K375</accession>
<keyword evidence="3" id="KW-1134">Transmembrane beta strand</keyword>
<evidence type="ECO:0000256" key="3">
    <source>
        <dbReference type="ARBA" id="ARBA00022452"/>
    </source>
</evidence>
<dbReference type="Gene3D" id="2.40.160.60">
    <property type="entry name" value="Outer membrane protein transport protein (OMPP1/FadL/TodX)"/>
    <property type="match status" value="1"/>
</dbReference>
<keyword evidence="6" id="KW-0472">Membrane</keyword>
<feature type="signal peptide" evidence="8">
    <location>
        <begin position="1"/>
        <end position="19"/>
    </location>
</feature>
<keyword evidence="4" id="KW-0812">Transmembrane</keyword>
<evidence type="ECO:0000256" key="6">
    <source>
        <dbReference type="ARBA" id="ARBA00023136"/>
    </source>
</evidence>
<feature type="chain" id="PRO_5020592000" evidence="8">
    <location>
        <begin position="20"/>
        <end position="506"/>
    </location>
</feature>
<evidence type="ECO:0000313" key="10">
    <source>
        <dbReference type="Proteomes" id="UP000290283"/>
    </source>
</evidence>
<evidence type="ECO:0000256" key="4">
    <source>
        <dbReference type="ARBA" id="ARBA00022692"/>
    </source>
</evidence>
<keyword evidence="10" id="KW-1185">Reference proteome</keyword>
<organism evidence="9 10">
    <name type="scientific">Flavobacterium amnicola</name>
    <dbReference type="NCBI Taxonomy" id="2506422"/>
    <lineage>
        <taxon>Bacteria</taxon>
        <taxon>Pseudomonadati</taxon>
        <taxon>Bacteroidota</taxon>
        <taxon>Flavobacteriia</taxon>
        <taxon>Flavobacteriales</taxon>
        <taxon>Flavobacteriaceae</taxon>
        <taxon>Flavobacterium</taxon>
    </lineage>
</organism>
<evidence type="ECO:0000256" key="2">
    <source>
        <dbReference type="ARBA" id="ARBA00008163"/>
    </source>
</evidence>
<evidence type="ECO:0000313" key="9">
    <source>
        <dbReference type="EMBL" id="RXR18429.1"/>
    </source>
</evidence>
<dbReference type="Pfam" id="PF03349">
    <property type="entry name" value="Toluene_X"/>
    <property type="match status" value="1"/>
</dbReference>
<dbReference type="InterPro" id="IPR005017">
    <property type="entry name" value="OMPP1/FadL/TodX"/>
</dbReference>
<proteinExistence type="inferred from homology"/>
<name>A0A4Q1K375_9FLAO</name>
<dbReference type="SUPFAM" id="SSF56935">
    <property type="entry name" value="Porins"/>
    <property type="match status" value="1"/>
</dbReference>
<keyword evidence="7" id="KW-0998">Cell outer membrane</keyword>
<evidence type="ECO:0000256" key="8">
    <source>
        <dbReference type="SAM" id="SignalP"/>
    </source>
</evidence>
<dbReference type="AlphaFoldDB" id="A0A4Q1K375"/>
<dbReference type="RefSeq" id="WP_129436074.1">
    <property type="nucleotide sequence ID" value="NZ_SBKO01000003.1"/>
</dbReference>
<dbReference type="OrthoDB" id="9765571at2"/>
<dbReference type="PANTHER" id="PTHR35093">
    <property type="entry name" value="OUTER MEMBRANE PROTEIN NMB0088-RELATED"/>
    <property type="match status" value="1"/>
</dbReference>
<sequence>MKKYISILVLVTGFNLSQAQEITDALRFSQNDMTGTARFRAMSGAFGALGGDLSAINSNPASSSIFANNQFGGTLNISNATTKTIFFGSNATEKNAEVDINQAGAVFVFNNNSEKNKWNKFAVAINYENLNNFNSNLFYSGRNINSIGNYFVSYANGVKQGTLNDFYYDELTYNEQQAYLGYWAYIINPIPLNSDPLNPDNPNISQYESNVAPGGNYYQQNDILSTGYNGKLSFNASAQYDEKLTIGVNINSHFTDYTRSSRFYETNFNNTSGSTDYVHTVYFNNDLHTFGNGFSFQVGGIYKASDLIRLGASYESPTWFRLEDELIQSVRAITGNPTDGDLPADVVNPNIIMVYPYKLQTPDKWTISGALVFGKEGIISIDYSTKNYGSMQYKSANNDSAINNQLSTVFTNSTEYRIGFEKKLNQWSLRGGYRFEESPYKDKTRMGDLTGYSGGFGYNFGATKLDFAYSTAKRNYTDQMFSQGLTDKAFINSKNNNITVTLAFEL</sequence>
<reference evidence="10" key="1">
    <citation type="submission" date="2019-01" db="EMBL/GenBank/DDBJ databases">
        <title>Cytophagaceae bacterium strain CAR-16.</title>
        <authorList>
            <person name="Chen W.-M."/>
        </authorList>
    </citation>
    <scope>NUCLEOTIDE SEQUENCE [LARGE SCALE GENOMIC DNA]</scope>
    <source>
        <strain evidence="10">LLJ-11</strain>
    </source>
</reference>
<comment type="similarity">
    <text evidence="2">Belongs to the OmpP1/FadL family.</text>
</comment>
<evidence type="ECO:0000256" key="7">
    <source>
        <dbReference type="ARBA" id="ARBA00023237"/>
    </source>
</evidence>
<keyword evidence="5 8" id="KW-0732">Signal</keyword>
<evidence type="ECO:0000256" key="1">
    <source>
        <dbReference type="ARBA" id="ARBA00004571"/>
    </source>
</evidence>
<comment type="caution">
    <text evidence="9">The sequence shown here is derived from an EMBL/GenBank/DDBJ whole genome shotgun (WGS) entry which is preliminary data.</text>
</comment>
<comment type="subcellular location">
    <subcellularLocation>
        <location evidence="1">Cell outer membrane</location>
        <topology evidence="1">Multi-pass membrane protein</topology>
    </subcellularLocation>
</comment>
<dbReference type="GO" id="GO:0015483">
    <property type="term" value="F:long-chain fatty acid transporting porin activity"/>
    <property type="evidence" value="ECO:0007669"/>
    <property type="project" value="TreeGrafter"/>
</dbReference>
<dbReference type="GO" id="GO:0009279">
    <property type="term" value="C:cell outer membrane"/>
    <property type="evidence" value="ECO:0007669"/>
    <property type="project" value="UniProtKB-SubCell"/>
</dbReference>
<evidence type="ECO:0000256" key="5">
    <source>
        <dbReference type="ARBA" id="ARBA00022729"/>
    </source>
</evidence>
<dbReference type="EMBL" id="SBKO01000003">
    <property type="protein sequence ID" value="RXR18429.1"/>
    <property type="molecule type" value="Genomic_DNA"/>
</dbReference>
<gene>
    <name evidence="9" type="ORF">EQG63_09180</name>
</gene>
<dbReference type="PANTHER" id="PTHR35093:SF8">
    <property type="entry name" value="OUTER MEMBRANE PROTEIN NMB0088-RELATED"/>
    <property type="match status" value="1"/>
</dbReference>
<dbReference type="Proteomes" id="UP000290283">
    <property type="component" value="Unassembled WGS sequence"/>
</dbReference>